<dbReference type="GO" id="GO:0042806">
    <property type="term" value="F:fucose binding"/>
    <property type="evidence" value="ECO:0007669"/>
    <property type="project" value="TreeGrafter"/>
</dbReference>
<evidence type="ECO:0000256" key="2">
    <source>
        <dbReference type="ARBA" id="ARBA00036324"/>
    </source>
</evidence>
<dbReference type="GO" id="GO:0036373">
    <property type="term" value="F:L-fucose mutarotase activity"/>
    <property type="evidence" value="ECO:0007669"/>
    <property type="project" value="UniProtKB-EC"/>
</dbReference>
<reference evidence="4" key="1">
    <citation type="submission" date="2014-05" db="EMBL/GenBank/DDBJ databases">
        <title>Key roles for freshwater Actinobacteria revealed by deep metagenomic sequencing.</title>
        <authorList>
            <person name="Ghai R."/>
            <person name="Mizuno C.M."/>
            <person name="Picazo A."/>
            <person name="Camacho A."/>
            <person name="Rodriguez-Valera F."/>
        </authorList>
    </citation>
    <scope>NUCLEOTIDE SEQUENCE</scope>
</reference>
<evidence type="ECO:0000256" key="3">
    <source>
        <dbReference type="ARBA" id="ARBA00038859"/>
    </source>
</evidence>
<dbReference type="Gene3D" id="3.40.1650.10">
    <property type="entry name" value="RbsD-like domain"/>
    <property type="match status" value="1"/>
</dbReference>
<dbReference type="InterPro" id="IPR023750">
    <property type="entry name" value="RbsD-like_sf"/>
</dbReference>
<accession>A0A094PQZ7</accession>
<evidence type="ECO:0000313" key="4">
    <source>
        <dbReference type="EMBL" id="KGA13497.1"/>
    </source>
</evidence>
<name>A0A094PQZ7_9ZZZZ</name>
<dbReference type="SUPFAM" id="SSF102546">
    <property type="entry name" value="RbsD-like"/>
    <property type="match status" value="1"/>
</dbReference>
<proteinExistence type="predicted"/>
<dbReference type="EMBL" id="JNSK01000166">
    <property type="protein sequence ID" value="KGA13497.1"/>
    <property type="molecule type" value="Genomic_DNA"/>
</dbReference>
<dbReference type="Pfam" id="PF05025">
    <property type="entry name" value="RbsD_FucU"/>
    <property type="match status" value="1"/>
</dbReference>
<dbReference type="PANTHER" id="PTHR31690">
    <property type="entry name" value="FUCOSE MUTAROTASE"/>
    <property type="match status" value="1"/>
</dbReference>
<dbReference type="InterPro" id="IPR007721">
    <property type="entry name" value="RbsD_FucU"/>
</dbReference>
<comment type="caution">
    <text evidence="4">The sequence shown here is derived from an EMBL/GenBank/DDBJ whole genome shotgun (WGS) entry which is preliminary data.</text>
</comment>
<keyword evidence="1" id="KW-0413">Isomerase</keyword>
<comment type="catalytic activity">
    <reaction evidence="2">
        <text>alpha-L-fucose = beta-L-fucose</text>
        <dbReference type="Rhea" id="RHEA:25580"/>
        <dbReference type="ChEBI" id="CHEBI:42548"/>
        <dbReference type="ChEBI" id="CHEBI:42589"/>
        <dbReference type="EC" id="5.1.3.29"/>
    </reaction>
</comment>
<evidence type="ECO:0000256" key="1">
    <source>
        <dbReference type="ARBA" id="ARBA00023235"/>
    </source>
</evidence>
<sequence length="143" mass="15995">MLKGIDSRINADLVYVLAAMGHGDKIAIVDRNYPATSDARTSKLVRYDGVNSIEMLKMILSLMPLDTFVDSPVLTMQVVDKPDEILPFHKEGQEICSQIEGRDISVTSLERFDFYDHVRSCFAIVSTSEDRPYGNLILVKGVL</sequence>
<dbReference type="GO" id="GO:0006004">
    <property type="term" value="P:fucose metabolic process"/>
    <property type="evidence" value="ECO:0007669"/>
    <property type="project" value="TreeGrafter"/>
</dbReference>
<gene>
    <name evidence="4" type="ORF">GM50_22225</name>
</gene>
<dbReference type="EC" id="5.1.3.29" evidence="3"/>
<organism evidence="4">
    <name type="scientific">freshwater metagenome</name>
    <dbReference type="NCBI Taxonomy" id="449393"/>
    <lineage>
        <taxon>unclassified sequences</taxon>
        <taxon>metagenomes</taxon>
        <taxon>ecological metagenomes</taxon>
    </lineage>
</organism>
<protein>
    <recommendedName>
        <fullName evidence="3">L-fucose mutarotase</fullName>
        <ecNumber evidence="3">5.1.3.29</ecNumber>
    </recommendedName>
</protein>
<dbReference type="AlphaFoldDB" id="A0A094PQZ7"/>
<dbReference type="InterPro" id="IPR050443">
    <property type="entry name" value="RbsD/FucU_mutarotase"/>
</dbReference>
<dbReference type="PANTHER" id="PTHR31690:SF4">
    <property type="entry name" value="FUCOSE MUTAROTASE"/>
    <property type="match status" value="1"/>
</dbReference>